<evidence type="ECO:0008006" key="3">
    <source>
        <dbReference type="Google" id="ProtNLM"/>
    </source>
</evidence>
<accession>A0ABP7IY32</accession>
<dbReference type="EMBL" id="BAAAZR010000028">
    <property type="protein sequence ID" value="GAA3829114.1"/>
    <property type="molecule type" value="Genomic_DNA"/>
</dbReference>
<comment type="caution">
    <text evidence="1">The sequence shown here is derived from an EMBL/GenBank/DDBJ whole genome shotgun (WGS) entry which is preliminary data.</text>
</comment>
<evidence type="ECO:0000313" key="1">
    <source>
        <dbReference type="EMBL" id="GAA3829114.1"/>
    </source>
</evidence>
<sequence length="135" mass="14470">MVGFAGLSRPQELVGDMRLDEVYTPAERLRSGGGRSLQHWAGRLAGKYAVLRLLGIPPTAEHLGQAEVLPRPTVNCERSAACHHGHPPTVRLGAKLRAAAEPGQQIRISLSHTSGQVLAVAVASWRLPEDETEVG</sequence>
<reference evidence="2" key="1">
    <citation type="journal article" date="2019" name="Int. J. Syst. Evol. Microbiol.">
        <title>The Global Catalogue of Microorganisms (GCM) 10K type strain sequencing project: providing services to taxonomists for standard genome sequencing and annotation.</title>
        <authorList>
            <consortium name="The Broad Institute Genomics Platform"/>
            <consortium name="The Broad Institute Genome Sequencing Center for Infectious Disease"/>
            <person name="Wu L."/>
            <person name="Ma J."/>
        </authorList>
    </citation>
    <scope>NUCLEOTIDE SEQUENCE [LARGE SCALE GENOMIC DNA]</scope>
    <source>
        <strain evidence="2">JCM 16908</strain>
    </source>
</reference>
<evidence type="ECO:0000313" key="2">
    <source>
        <dbReference type="Proteomes" id="UP001500888"/>
    </source>
</evidence>
<dbReference type="Gene3D" id="3.90.470.20">
    <property type="entry name" value="4'-phosphopantetheinyl transferase domain"/>
    <property type="match status" value="1"/>
</dbReference>
<name>A0ABP7IY32_9ACTN</name>
<keyword evidence="2" id="KW-1185">Reference proteome</keyword>
<protein>
    <recommendedName>
        <fullName evidence="3">Phosphopantetheinyl transferase</fullName>
    </recommendedName>
</protein>
<dbReference type="InterPro" id="IPR037143">
    <property type="entry name" value="4-PPantetheinyl_Trfase_dom_sf"/>
</dbReference>
<organism evidence="1 2">
    <name type="scientific">Sphaerisporangium flaviroseum</name>
    <dbReference type="NCBI Taxonomy" id="509199"/>
    <lineage>
        <taxon>Bacteria</taxon>
        <taxon>Bacillati</taxon>
        <taxon>Actinomycetota</taxon>
        <taxon>Actinomycetes</taxon>
        <taxon>Streptosporangiales</taxon>
        <taxon>Streptosporangiaceae</taxon>
        <taxon>Sphaerisporangium</taxon>
    </lineage>
</organism>
<dbReference type="Proteomes" id="UP001500888">
    <property type="component" value="Unassembled WGS sequence"/>
</dbReference>
<gene>
    <name evidence="1" type="ORF">GCM10022226_57420</name>
</gene>
<proteinExistence type="predicted"/>